<sequence length="143" mass="13844">MPLRISTAVRNAMVAAAVALIDGGSGPGVIRIYSGAQPATPATAPSGTLLAEFTLSDPAFGSPSAGVVTLDVTPALTDTGITDGTAGWVRFLDSTEAAGTGLGCMDGTVTATGGGGLVELNSTTISTGVAVEITGGTFTQPAS</sequence>
<proteinExistence type="predicted"/>
<dbReference type="RefSeq" id="WP_344832501.1">
    <property type="nucleotide sequence ID" value="NZ_BAAAUV010000013.1"/>
</dbReference>
<evidence type="ECO:0000313" key="2">
    <source>
        <dbReference type="Proteomes" id="UP001501237"/>
    </source>
</evidence>
<protein>
    <submittedName>
        <fullName evidence="1">Uncharacterized protein</fullName>
    </submittedName>
</protein>
<organism evidence="1 2">
    <name type="scientific">Actinocorallia longicatena</name>
    <dbReference type="NCBI Taxonomy" id="111803"/>
    <lineage>
        <taxon>Bacteria</taxon>
        <taxon>Bacillati</taxon>
        <taxon>Actinomycetota</taxon>
        <taxon>Actinomycetes</taxon>
        <taxon>Streptosporangiales</taxon>
        <taxon>Thermomonosporaceae</taxon>
        <taxon>Actinocorallia</taxon>
    </lineage>
</organism>
<gene>
    <name evidence="1" type="ORF">GCM10010468_49470</name>
</gene>
<dbReference type="Proteomes" id="UP001501237">
    <property type="component" value="Unassembled WGS sequence"/>
</dbReference>
<accession>A0ABP6QEZ1</accession>
<keyword evidence="2" id="KW-1185">Reference proteome</keyword>
<reference evidence="2" key="1">
    <citation type="journal article" date="2019" name="Int. J. Syst. Evol. Microbiol.">
        <title>The Global Catalogue of Microorganisms (GCM) 10K type strain sequencing project: providing services to taxonomists for standard genome sequencing and annotation.</title>
        <authorList>
            <consortium name="The Broad Institute Genomics Platform"/>
            <consortium name="The Broad Institute Genome Sequencing Center for Infectious Disease"/>
            <person name="Wu L."/>
            <person name="Ma J."/>
        </authorList>
    </citation>
    <scope>NUCLEOTIDE SEQUENCE [LARGE SCALE GENOMIC DNA]</scope>
    <source>
        <strain evidence="2">JCM 9377</strain>
    </source>
</reference>
<evidence type="ECO:0000313" key="1">
    <source>
        <dbReference type="EMBL" id="GAA3223168.1"/>
    </source>
</evidence>
<dbReference type="EMBL" id="BAAAUV010000013">
    <property type="protein sequence ID" value="GAA3223168.1"/>
    <property type="molecule type" value="Genomic_DNA"/>
</dbReference>
<name>A0ABP6QEZ1_9ACTN</name>
<comment type="caution">
    <text evidence="1">The sequence shown here is derived from an EMBL/GenBank/DDBJ whole genome shotgun (WGS) entry which is preliminary data.</text>
</comment>